<organism evidence="1 2">
    <name type="scientific">Persicitalea jodogahamensis</name>
    <dbReference type="NCBI Taxonomy" id="402147"/>
    <lineage>
        <taxon>Bacteria</taxon>
        <taxon>Pseudomonadati</taxon>
        <taxon>Bacteroidota</taxon>
        <taxon>Cytophagia</taxon>
        <taxon>Cytophagales</taxon>
        <taxon>Spirosomataceae</taxon>
        <taxon>Persicitalea</taxon>
    </lineage>
</organism>
<gene>
    <name evidence="1" type="ORF">GCM10007390_15830</name>
</gene>
<dbReference type="EMBL" id="BMXF01000001">
    <property type="protein sequence ID" value="GHB62828.1"/>
    <property type="molecule type" value="Genomic_DNA"/>
</dbReference>
<evidence type="ECO:0000313" key="2">
    <source>
        <dbReference type="Proteomes" id="UP000598271"/>
    </source>
</evidence>
<keyword evidence="2" id="KW-1185">Reference proteome</keyword>
<reference evidence="1 2" key="1">
    <citation type="journal article" date="2014" name="Int. J. Syst. Evol. Microbiol.">
        <title>Complete genome sequence of Corynebacterium casei LMG S-19264T (=DSM 44701T), isolated from a smear-ripened cheese.</title>
        <authorList>
            <consortium name="US DOE Joint Genome Institute (JGI-PGF)"/>
            <person name="Walter F."/>
            <person name="Albersmeier A."/>
            <person name="Kalinowski J."/>
            <person name="Ruckert C."/>
        </authorList>
    </citation>
    <scope>NUCLEOTIDE SEQUENCE [LARGE SCALE GENOMIC DNA]</scope>
    <source>
        <strain evidence="1 2">KCTC 12866</strain>
    </source>
</reference>
<sequence length="201" mass="22411">MEIMRLEAVDLEETLTLRDELMMAYSLTSFDAAGKAVAVSYGSWGIVEAKTGQVFPEKDFQFIQIPLPRNGKIVATLALVEVDDYAQAQKTLATIRKYHDFIKVPAALAELADVALTPLKYLSLGLTAAGVGFQLADRLDADDILGQNSAELGYRKAVENPLWKVPLTFKDSHLKSSFHYELSYELRSQTVQVKRRTRPKS</sequence>
<dbReference type="AlphaFoldDB" id="A0A8J3D7U8"/>
<proteinExistence type="predicted"/>
<evidence type="ECO:0000313" key="1">
    <source>
        <dbReference type="EMBL" id="GHB62828.1"/>
    </source>
</evidence>
<comment type="caution">
    <text evidence="1">The sequence shown here is derived from an EMBL/GenBank/DDBJ whole genome shotgun (WGS) entry which is preliminary data.</text>
</comment>
<name>A0A8J3D7U8_9BACT</name>
<accession>A0A8J3D7U8</accession>
<protein>
    <submittedName>
        <fullName evidence="1">Uncharacterized protein</fullName>
    </submittedName>
</protein>
<dbReference type="Proteomes" id="UP000598271">
    <property type="component" value="Unassembled WGS sequence"/>
</dbReference>